<gene>
    <name evidence="1" type="ORF">EDD53_2259</name>
</gene>
<evidence type="ECO:0000313" key="2">
    <source>
        <dbReference type="Proteomes" id="UP000269689"/>
    </source>
</evidence>
<dbReference type="AlphaFoldDB" id="A0A3N4UDP5"/>
<dbReference type="SUPFAM" id="SSF51230">
    <property type="entry name" value="Single hybrid motif"/>
    <property type="match status" value="1"/>
</dbReference>
<organism evidence="1 2">
    <name type="scientific">Pacificibacter maritimus</name>
    <dbReference type="NCBI Taxonomy" id="762213"/>
    <lineage>
        <taxon>Bacteria</taxon>
        <taxon>Pseudomonadati</taxon>
        <taxon>Pseudomonadota</taxon>
        <taxon>Alphaproteobacteria</taxon>
        <taxon>Rhodobacterales</taxon>
        <taxon>Roseobacteraceae</taxon>
        <taxon>Pacificibacter</taxon>
    </lineage>
</organism>
<protein>
    <submittedName>
        <fullName evidence="1">Biotin carboxyl carrier protein</fullName>
    </submittedName>
</protein>
<evidence type="ECO:0000313" key="1">
    <source>
        <dbReference type="EMBL" id="RPE66555.1"/>
    </source>
</evidence>
<dbReference type="EMBL" id="RKQK01000003">
    <property type="protein sequence ID" value="RPE66555.1"/>
    <property type="molecule type" value="Genomic_DNA"/>
</dbReference>
<proteinExistence type="predicted"/>
<dbReference type="Proteomes" id="UP000269689">
    <property type="component" value="Unassembled WGS sequence"/>
</dbReference>
<dbReference type="OrthoDB" id="7282653at2"/>
<dbReference type="InterPro" id="IPR011053">
    <property type="entry name" value="Single_hybrid_motif"/>
</dbReference>
<comment type="caution">
    <text evidence="1">The sequence shown here is derived from an EMBL/GenBank/DDBJ whole genome shotgun (WGS) entry which is preliminary data.</text>
</comment>
<name>A0A3N4UDP5_9RHOB</name>
<accession>A0A3N4UDP5</accession>
<reference evidence="1 2" key="1">
    <citation type="submission" date="2018-11" db="EMBL/GenBank/DDBJ databases">
        <title>Genomic Encyclopedia of Type Strains, Phase IV (KMG-IV): sequencing the most valuable type-strain genomes for metagenomic binning, comparative biology and taxonomic classification.</title>
        <authorList>
            <person name="Goeker M."/>
        </authorList>
    </citation>
    <scope>NUCLEOTIDE SEQUENCE [LARGE SCALE GENOMIC DNA]</scope>
    <source>
        <strain evidence="1 2">DSM 104731</strain>
    </source>
</reference>
<sequence>MFVQADLDRLIDAMRANGVSSLEVKSADQSLQLDLEHQAHPSALSQAPAPVQVQTKSAKSPCIGRFLPRGVDDGLAEIGTDTEVQAGDTLGYIEYGVARAVVGAPVAGRVMQAAPESGTVFGFGDVVFNLEVSK</sequence>
<dbReference type="RefSeq" id="WP_123793288.1">
    <property type="nucleotide sequence ID" value="NZ_RKQK01000003.1"/>
</dbReference>
<keyword evidence="2" id="KW-1185">Reference proteome</keyword>